<reference evidence="1 2" key="1">
    <citation type="submission" date="2019-05" db="EMBL/GenBank/DDBJ databases">
        <title>Another draft genome of Portunus trituberculatus and its Hox gene families provides insights of decapod evolution.</title>
        <authorList>
            <person name="Jeong J.-H."/>
            <person name="Song I."/>
            <person name="Kim S."/>
            <person name="Choi T."/>
            <person name="Kim D."/>
            <person name="Ryu S."/>
            <person name="Kim W."/>
        </authorList>
    </citation>
    <scope>NUCLEOTIDE SEQUENCE [LARGE SCALE GENOMIC DNA]</scope>
    <source>
        <tissue evidence="1">Muscle</tissue>
    </source>
</reference>
<keyword evidence="2" id="KW-1185">Reference proteome</keyword>
<name>A0A5B7F859_PORTR</name>
<proteinExistence type="predicted"/>
<comment type="caution">
    <text evidence="1">The sequence shown here is derived from an EMBL/GenBank/DDBJ whole genome shotgun (WGS) entry which is preliminary data.</text>
</comment>
<accession>A0A5B7F859</accession>
<organism evidence="1 2">
    <name type="scientific">Portunus trituberculatus</name>
    <name type="common">Swimming crab</name>
    <name type="synonym">Neptunus trituberculatus</name>
    <dbReference type="NCBI Taxonomy" id="210409"/>
    <lineage>
        <taxon>Eukaryota</taxon>
        <taxon>Metazoa</taxon>
        <taxon>Ecdysozoa</taxon>
        <taxon>Arthropoda</taxon>
        <taxon>Crustacea</taxon>
        <taxon>Multicrustacea</taxon>
        <taxon>Malacostraca</taxon>
        <taxon>Eumalacostraca</taxon>
        <taxon>Eucarida</taxon>
        <taxon>Decapoda</taxon>
        <taxon>Pleocyemata</taxon>
        <taxon>Brachyura</taxon>
        <taxon>Eubrachyura</taxon>
        <taxon>Portunoidea</taxon>
        <taxon>Portunidae</taxon>
        <taxon>Portuninae</taxon>
        <taxon>Portunus</taxon>
    </lineage>
</organism>
<dbReference type="AlphaFoldDB" id="A0A5B7F859"/>
<gene>
    <name evidence="1" type="ORF">E2C01_035367</name>
</gene>
<dbReference type="Proteomes" id="UP000324222">
    <property type="component" value="Unassembled WGS sequence"/>
</dbReference>
<protein>
    <submittedName>
        <fullName evidence="1">Uncharacterized protein</fullName>
    </submittedName>
</protein>
<evidence type="ECO:0000313" key="1">
    <source>
        <dbReference type="EMBL" id="MPC41765.1"/>
    </source>
</evidence>
<dbReference type="EMBL" id="VSRR010005176">
    <property type="protein sequence ID" value="MPC41765.1"/>
    <property type="molecule type" value="Genomic_DNA"/>
</dbReference>
<evidence type="ECO:0000313" key="2">
    <source>
        <dbReference type="Proteomes" id="UP000324222"/>
    </source>
</evidence>
<sequence>MGVSGGGWWWRRLLVMDEPRACHQNNSRTRHIDCEDWLVKAERRPALRDGRYKNGVTGMRGRRCGGQHVWQPVRGEARRGEADLTFHRGKE</sequence>